<evidence type="ECO:0000256" key="5">
    <source>
        <dbReference type="SAM" id="Coils"/>
    </source>
</evidence>
<comment type="subcellular location">
    <subcellularLocation>
        <location evidence="1">Cytoplasm</location>
    </subcellularLocation>
</comment>
<evidence type="ECO:0000313" key="8">
    <source>
        <dbReference type="Proteomes" id="UP000051952"/>
    </source>
</evidence>
<dbReference type="EMBL" id="CYKH01000238">
    <property type="protein sequence ID" value="CUF07710.1"/>
    <property type="molecule type" value="Genomic_DNA"/>
</dbReference>
<dbReference type="InterPro" id="IPR051185">
    <property type="entry name" value="ASPM"/>
</dbReference>
<evidence type="ECO:0000256" key="4">
    <source>
        <dbReference type="ARBA" id="ARBA00022860"/>
    </source>
</evidence>
<feature type="compositionally biased region" description="Low complexity" evidence="6">
    <location>
        <begin position="59"/>
        <end position="68"/>
    </location>
</feature>
<dbReference type="SMART" id="SM00015">
    <property type="entry name" value="IQ"/>
    <property type="match status" value="16"/>
</dbReference>
<sequence>MQGLDEEASGRDWDNRFTTTKIPQYDAFNDRFCKFSMRRRAPSSNRSKAPPPNPMMAWGSGSAAPPAGNDRLPQLQHQSATVPGAQKSMGDLDAALSTGGQSVEQLFTKAKQRIIKLWDELGVAEAQRMQFAHHAMALPTLDNVAVINEEIQRLLDRRNAAVQVEKTIEIREGFLYLLQELSERYSNGVVDKDRGLRELLSLVPPFRNASLDVVESIVRWRETLRSNTSPPYLWKGVSYLHKMNSDLFFMVHSRLGLLLDFEVRNNALLDPRKQVESVAPGKLAPIRRAKDNKDLPKERLDKAERVLQEELQRQQHIQLLRAQGGDADVMVVSEEAHLANLARDEEEQQQLIIEEDEWLQQQEREAKLLDAQSKSAIKIQKTYRGFVARKFVGARIRQRLAVIKMQTIARQFIAKCRVEQLRRKVNAAKKLQALHRGGSTRGRILEVRRHHDAATTIQRVFRGHLGRKYADLLSYLRMCARKIQALWRGHVARKYVTAVVRGQRNLAATKIQSLWRGTVVRMNPLFSASRVKCAVRIQAWVRGILDREFARKLMIERRSAIRLQSWWRMLRAKQLVSSMRQSNAHQNWQLHLAKAHAAATKIQSVWRMFDGSRRVSEIRGRKLSKLAYLAQLQSLSDAESAQEEYQRHFAACQDIQRAFRGHQGRRRVQLLRSLNYFATQIQRIVRGKLGRNRALRQREHLAQTMPAIFKMSAVPTATPSSIIAEGIRMQREDVDASSVDASVIEADTEETFARVPHESIEQTVAPDDSLQPVHTIDVPCPEQPDHIDSYDIVSATDKEQQAVIEPLKLRVAEAATVVVLPVVAVNTLPDVAKPPATVVLTAPLVAEPKQAIDEPKPATLASTSAATDAPVPVAPIAEPKPVVIEAAPVAIIAEPKPVAPDASTSAATEVPVPITIIAEPKPVVAEAPVPVAPIAEPKPVVIEAAPVAIIAEPKPVVAESMVAPEPILVDSVQPATKTVVEVFVPTAVEQAPIISCSESMLAGQEKDYATALLRSAIGACAARRVHKRQRAVRSRAEAVEALTQEKHFAAKSIQRFSCTCQRRQVANKASLAREATAKLTEATFAANVIQAWWHDISHYGDVVYAQKRRVQVQSALAAEQERTVAATKIQALSRSKVAASNIQRIRVQCNETLSSANLTASAAEANYAAQIIQSCLRRVLAQSVARQRAATKPAGEYFSAVLQEQTAAATLIQSIVRRFFAQLCVDKLRTKRHLQNVMTHVEVVSAANAAPIGATESTETEMTQAPLVIISTLEEALRNEQAKVAALELRLQQAAEAATASPSPPVPEVSLTQPTMSAEMPTQLAAVDVTSDEIAAVETAAVETAAVEIVPPSKPSATQEISADVPPRSVTPEAAVKAPLTITPALAPLPVVFVATTPAPRAAATTSASATPLSDVAISAPTTSVTSSSHAASTAAAASAIPVPAAPVVQFVQPTPAPLVVKRLNRDEVSTLITAHLRCISSSEIVAYWREKSIKLQWQLRRSNAACSIQRLVRQFLAKRRVASVRESRMYAIQERNEALAREKRERDAANKLELARAEIANQVQRDNEIRDVEVRREVERLRLIETQRKAATAIQCAYRSYNARFMLDWKRRERHAKRIAQERIDYNAAAQAAAVKIQKHIRRFVATRRVQRLREDKLAVQRAQAYRETLRHIAATKIQCMFRCHNARFEVAWRREDRSRREAVEAEKRKVVESRALDALREKEMLQRLAARQVQAAITIQCAWRCYNARFELMWRVEAKAKSDFDAHLRRLGAQLCRTTQRIGRGFVARKRLYHERAFAHTLAAQELLLAEYEADSVINAVLTG</sequence>
<evidence type="ECO:0000256" key="2">
    <source>
        <dbReference type="ARBA" id="ARBA00022490"/>
    </source>
</evidence>
<dbReference type="OrthoDB" id="9837193at2759"/>
<reference evidence="8" key="1">
    <citation type="submission" date="2015-09" db="EMBL/GenBank/DDBJ databases">
        <authorList>
            <consortium name="Pathogen Informatics"/>
        </authorList>
    </citation>
    <scope>NUCLEOTIDE SEQUENCE [LARGE SCALE GENOMIC DNA]</scope>
    <source>
        <strain evidence="8">Lake Konstanz</strain>
    </source>
</reference>
<keyword evidence="3" id="KW-0677">Repeat</keyword>
<dbReference type="GO" id="GO:0005516">
    <property type="term" value="F:calmodulin binding"/>
    <property type="evidence" value="ECO:0007669"/>
    <property type="project" value="UniProtKB-KW"/>
</dbReference>
<dbReference type="GO" id="GO:0000922">
    <property type="term" value="C:spindle pole"/>
    <property type="evidence" value="ECO:0007669"/>
    <property type="project" value="TreeGrafter"/>
</dbReference>
<dbReference type="Pfam" id="PF00612">
    <property type="entry name" value="IQ"/>
    <property type="match status" value="11"/>
</dbReference>
<feature type="region of interest" description="Disordered" evidence="6">
    <location>
        <begin position="38"/>
        <end position="71"/>
    </location>
</feature>
<keyword evidence="2" id="KW-0963">Cytoplasm</keyword>
<protein>
    <submittedName>
        <fullName evidence="7">IQ calmodulin-binding protein, putative</fullName>
    </submittedName>
</protein>
<dbReference type="PANTHER" id="PTHR22706:SF1">
    <property type="entry name" value="ASSEMBLY FACTOR FOR SPINDLE MICROTUBULES"/>
    <property type="match status" value="1"/>
</dbReference>
<evidence type="ECO:0000256" key="6">
    <source>
        <dbReference type="SAM" id="MobiDB-lite"/>
    </source>
</evidence>
<dbReference type="GO" id="GO:0051295">
    <property type="term" value="P:establishment of meiotic spindle localization"/>
    <property type="evidence" value="ECO:0007669"/>
    <property type="project" value="TreeGrafter"/>
</dbReference>
<keyword evidence="8" id="KW-1185">Reference proteome</keyword>
<dbReference type="VEuPathDB" id="TriTrypDB:BSAL_58950"/>
<dbReference type="GO" id="GO:0000278">
    <property type="term" value="P:mitotic cell cycle"/>
    <property type="evidence" value="ECO:0007669"/>
    <property type="project" value="TreeGrafter"/>
</dbReference>
<evidence type="ECO:0000313" key="7">
    <source>
        <dbReference type="EMBL" id="CUF07710.1"/>
    </source>
</evidence>
<keyword evidence="5" id="KW-0175">Coiled coil</keyword>
<feature type="coiled-coil region" evidence="5">
    <location>
        <begin position="1270"/>
        <end position="1297"/>
    </location>
</feature>
<name>A0A0S4ISU1_BODSA</name>
<gene>
    <name evidence="7" type="ORF">BSAL_58950</name>
</gene>
<dbReference type="CDD" id="cd23767">
    <property type="entry name" value="IQCD"/>
    <property type="match status" value="1"/>
</dbReference>
<accession>A0A0S4ISU1</accession>
<dbReference type="InterPro" id="IPR000048">
    <property type="entry name" value="IQ_motif_EF-hand-BS"/>
</dbReference>
<evidence type="ECO:0000256" key="3">
    <source>
        <dbReference type="ARBA" id="ARBA00022737"/>
    </source>
</evidence>
<dbReference type="GO" id="GO:0005737">
    <property type="term" value="C:cytoplasm"/>
    <property type="evidence" value="ECO:0007669"/>
    <property type="project" value="UniProtKB-SubCell"/>
</dbReference>
<evidence type="ECO:0000256" key="1">
    <source>
        <dbReference type="ARBA" id="ARBA00004496"/>
    </source>
</evidence>
<organism evidence="7 8">
    <name type="scientific">Bodo saltans</name>
    <name type="common">Flagellated protozoan</name>
    <dbReference type="NCBI Taxonomy" id="75058"/>
    <lineage>
        <taxon>Eukaryota</taxon>
        <taxon>Discoba</taxon>
        <taxon>Euglenozoa</taxon>
        <taxon>Kinetoplastea</taxon>
        <taxon>Metakinetoplastina</taxon>
        <taxon>Eubodonida</taxon>
        <taxon>Bodonidae</taxon>
        <taxon>Bodo</taxon>
    </lineage>
</organism>
<keyword evidence="4" id="KW-0112">Calmodulin-binding</keyword>
<dbReference type="PROSITE" id="PS50096">
    <property type="entry name" value="IQ"/>
    <property type="match status" value="13"/>
</dbReference>
<dbReference type="Gene3D" id="1.20.5.190">
    <property type="match status" value="6"/>
</dbReference>
<dbReference type="GO" id="GO:0007051">
    <property type="term" value="P:spindle organization"/>
    <property type="evidence" value="ECO:0007669"/>
    <property type="project" value="TreeGrafter"/>
</dbReference>
<proteinExistence type="predicted"/>
<dbReference type="Proteomes" id="UP000051952">
    <property type="component" value="Unassembled WGS sequence"/>
</dbReference>
<dbReference type="PANTHER" id="PTHR22706">
    <property type="entry name" value="ASSEMBLY FACTOR FOR SPINDLE MICROTUBULES"/>
    <property type="match status" value="1"/>
</dbReference>